<dbReference type="STRING" id="709839.TSA66_00510"/>
<dbReference type="AlphaFoldDB" id="A0A0C2BUF9"/>
<accession>A0A0C2BUF9</accession>
<evidence type="ECO:0000313" key="2">
    <source>
        <dbReference type="EMBL" id="KIF82037.1"/>
    </source>
</evidence>
<reference evidence="1 4" key="1">
    <citation type="submission" date="2014-12" db="EMBL/GenBank/DDBJ databases">
        <title>Denitrispirillum autotrophicum gen. nov., sp. nov., Denitrifying, Facultatively Autotrophic Bacteria Isolated from Rice Paddy Soil.</title>
        <authorList>
            <person name="Ishii S."/>
            <person name="Ashida N."/>
            <person name="Ohno H."/>
            <person name="Otsuka S."/>
            <person name="Yokota A."/>
            <person name="Senoo K."/>
        </authorList>
    </citation>
    <scope>NUCLEOTIDE SEQUENCE [LARGE SCALE GENOMIC DNA]</scope>
    <source>
        <strain evidence="1 4">TSA66</strain>
    </source>
</reference>
<dbReference type="Proteomes" id="UP000031572">
    <property type="component" value="Unassembled WGS sequence"/>
</dbReference>
<name>A0A0C2BUF9_9BURK</name>
<comment type="caution">
    <text evidence="1">The sequence shown here is derived from an EMBL/GenBank/DDBJ whole genome shotgun (WGS) entry which is preliminary data.</text>
</comment>
<sequence length="63" mass="6959">MIVSGLDRFREQLDEYGNAEVYSANGNGRLFVHEVGDEVVSLSATSQATLEMAAAEIIHRVKY</sequence>
<gene>
    <name evidence="3" type="ORF">TSA66_00510</name>
    <name evidence="1" type="ORF">TSA66_14185</name>
    <name evidence="2" type="ORF">TSA66_16520</name>
</gene>
<dbReference type="EMBL" id="JWJG01000028">
    <property type="protein sequence ID" value="KIF81676.1"/>
    <property type="molecule type" value="Genomic_DNA"/>
</dbReference>
<protein>
    <submittedName>
        <fullName evidence="1">Uncharacterized protein</fullName>
    </submittedName>
</protein>
<organism evidence="1 4">
    <name type="scientific">Noviherbaspirillum autotrophicum</name>
    <dbReference type="NCBI Taxonomy" id="709839"/>
    <lineage>
        <taxon>Bacteria</taxon>
        <taxon>Pseudomonadati</taxon>
        <taxon>Pseudomonadota</taxon>
        <taxon>Betaproteobacteria</taxon>
        <taxon>Burkholderiales</taxon>
        <taxon>Oxalobacteraceae</taxon>
        <taxon>Noviherbaspirillum</taxon>
    </lineage>
</organism>
<keyword evidence="4" id="KW-1185">Reference proteome</keyword>
<evidence type="ECO:0000313" key="4">
    <source>
        <dbReference type="Proteomes" id="UP000031572"/>
    </source>
</evidence>
<evidence type="ECO:0000313" key="3">
    <source>
        <dbReference type="EMBL" id="KIF84077.1"/>
    </source>
</evidence>
<dbReference type="RefSeq" id="WP_040038546.1">
    <property type="nucleotide sequence ID" value="NZ_JWJG01000007.1"/>
</dbReference>
<evidence type="ECO:0000313" key="1">
    <source>
        <dbReference type="EMBL" id="KIF81676.1"/>
    </source>
</evidence>
<dbReference type="EMBL" id="JWJG01000007">
    <property type="protein sequence ID" value="KIF84077.1"/>
    <property type="molecule type" value="Genomic_DNA"/>
</dbReference>
<dbReference type="EMBL" id="JWJG01000028">
    <property type="protein sequence ID" value="KIF82037.1"/>
    <property type="molecule type" value="Genomic_DNA"/>
</dbReference>
<proteinExistence type="predicted"/>